<gene>
    <name evidence="1" type="ORF">ISU02_20455</name>
</gene>
<evidence type="ECO:0000313" key="1">
    <source>
        <dbReference type="EMBL" id="MBF4695472.1"/>
    </source>
</evidence>
<protein>
    <submittedName>
        <fullName evidence="1">Uncharacterized protein</fullName>
    </submittedName>
</protein>
<organism evidence="1 2">
    <name type="scientific">Fusibacter ferrireducens</name>
    <dbReference type="NCBI Taxonomy" id="2785058"/>
    <lineage>
        <taxon>Bacteria</taxon>
        <taxon>Bacillati</taxon>
        <taxon>Bacillota</taxon>
        <taxon>Clostridia</taxon>
        <taxon>Eubacteriales</taxon>
        <taxon>Eubacteriales Family XII. Incertae Sedis</taxon>
        <taxon>Fusibacter</taxon>
    </lineage>
</organism>
<sequence>MNKSRRNSFVIFVICLIIVLKFDLVIAQFSKWVKEDFKVINQVVYNQNVDFENRAEILKLGANYMVLDQSKLKMYDNEGLAIWEKEVSTQNILMASGKASIALVEKKSGDVFIVDLKGNIKASHFGFGGVKGLKYFNEKYVGLLKTDGTLTILNEKLEILSNTVLPKGEIIDFSINIERQDIVAVVLDLSRKDFNTKLVIATFNGEITSGSNLFSEIAYQLWLTEDQIKLITDSQMMAYDYDCNLEISVPFDRTVRKFFYDPEQERFYFNVINEEGQIENPKAQNAIIAIDKSGETLIEFDASLDEIEGIKIMDNRLMAFNHEKIVFFDEAGKVVDTYVGKDEILDVIILDEKHFGVAYINHMDLYVLK</sequence>
<keyword evidence="2" id="KW-1185">Reference proteome</keyword>
<dbReference type="Proteomes" id="UP000614200">
    <property type="component" value="Unassembled WGS sequence"/>
</dbReference>
<reference evidence="1 2" key="1">
    <citation type="submission" date="2020-11" db="EMBL/GenBank/DDBJ databases">
        <title>Fusibacter basophilias sp. nov.</title>
        <authorList>
            <person name="Qiu D."/>
        </authorList>
    </citation>
    <scope>NUCLEOTIDE SEQUENCE [LARGE SCALE GENOMIC DNA]</scope>
    <source>
        <strain evidence="1 2">Q10-2</strain>
    </source>
</reference>
<dbReference type="RefSeq" id="WP_194703711.1">
    <property type="nucleotide sequence ID" value="NZ_JADKNH010000016.1"/>
</dbReference>
<dbReference type="EMBL" id="JADKNH010000016">
    <property type="protein sequence ID" value="MBF4695472.1"/>
    <property type="molecule type" value="Genomic_DNA"/>
</dbReference>
<accession>A0ABR9ZYC6</accession>
<dbReference type="Pfam" id="PF18975">
    <property type="entry name" value="DUF5711"/>
    <property type="match status" value="1"/>
</dbReference>
<comment type="caution">
    <text evidence="1">The sequence shown here is derived from an EMBL/GenBank/DDBJ whole genome shotgun (WGS) entry which is preliminary data.</text>
</comment>
<evidence type="ECO:0000313" key="2">
    <source>
        <dbReference type="Proteomes" id="UP000614200"/>
    </source>
</evidence>
<dbReference type="InterPro" id="IPR043765">
    <property type="entry name" value="DUF5711"/>
</dbReference>
<proteinExistence type="predicted"/>
<name>A0ABR9ZYC6_9FIRM</name>